<dbReference type="STRING" id="1123349.SAMN02744037_01337"/>
<evidence type="ECO:0000313" key="3">
    <source>
        <dbReference type="Proteomes" id="UP000242497"/>
    </source>
</evidence>
<organism evidence="2 3">
    <name type="scientific">Tepidibacter formicigenes DSM 15518</name>
    <dbReference type="NCBI Taxonomy" id="1123349"/>
    <lineage>
        <taxon>Bacteria</taxon>
        <taxon>Bacillati</taxon>
        <taxon>Bacillota</taxon>
        <taxon>Clostridia</taxon>
        <taxon>Peptostreptococcales</taxon>
        <taxon>Peptostreptococcaceae</taxon>
        <taxon>Tepidibacter</taxon>
    </lineage>
</organism>
<name>A0A1M6NR95_9FIRM</name>
<evidence type="ECO:0000256" key="1">
    <source>
        <dbReference type="SAM" id="Coils"/>
    </source>
</evidence>
<sequence>MKRRYKRDYVILESKDSSFRLKEKTSPKAFAKIEMKEDKANLMLYVENVKYIKQGYRVVIIEDDLNVKDIGRVLVNENGKGEFKISFNEENLDIKAIALTHDKKIPLIGFRGRKLQDYEDIIFAKENNIKDDTIENKVKFQMKEEKIEDNIHKLEIDNDLSKENNIKDNLSNPNLEIDEEDVEIKDEDIKQELSREENEEVIILDIDEKKEKKKKEKKEEDCSREEKREEINKEKLEEEDILRKYTEEKIYFVPRKLKKILNKYKEIKPFMEDIEDTRWWKIDISPMSICAYIMPYLGYINYINCTLYSDITSLSYKYRHYIFGIKYSEEGKRKYYIYGIPGRKNEQPDEGNTGFCHFIPCDNKYKTYGYWVCFIDCKSRLIAMAEE</sequence>
<dbReference type="Proteomes" id="UP000242497">
    <property type="component" value="Unassembled WGS sequence"/>
</dbReference>
<protein>
    <submittedName>
        <fullName evidence="2">Uncharacterized protein</fullName>
    </submittedName>
</protein>
<dbReference type="AlphaFoldDB" id="A0A1M6NR95"/>
<proteinExistence type="predicted"/>
<evidence type="ECO:0000313" key="2">
    <source>
        <dbReference type="EMBL" id="SHJ98261.1"/>
    </source>
</evidence>
<feature type="coiled-coil region" evidence="1">
    <location>
        <begin position="144"/>
        <end position="248"/>
    </location>
</feature>
<keyword evidence="3" id="KW-1185">Reference proteome</keyword>
<keyword evidence="1" id="KW-0175">Coiled coil</keyword>
<dbReference type="EMBL" id="FRAE01000025">
    <property type="protein sequence ID" value="SHJ98261.1"/>
    <property type="molecule type" value="Genomic_DNA"/>
</dbReference>
<dbReference type="OrthoDB" id="1705475at2"/>
<dbReference type="RefSeq" id="WP_084605571.1">
    <property type="nucleotide sequence ID" value="NZ_FRAE01000025.1"/>
</dbReference>
<gene>
    <name evidence="2" type="ORF">SAMN02744037_01337</name>
</gene>
<reference evidence="3" key="1">
    <citation type="submission" date="2016-11" db="EMBL/GenBank/DDBJ databases">
        <authorList>
            <person name="Varghese N."/>
            <person name="Submissions S."/>
        </authorList>
    </citation>
    <scope>NUCLEOTIDE SEQUENCE [LARGE SCALE GENOMIC DNA]</scope>
    <source>
        <strain evidence="3">DSM 15518</strain>
    </source>
</reference>
<accession>A0A1M6NR95</accession>